<dbReference type="Proteomes" id="UP000509241">
    <property type="component" value="Chromosome"/>
</dbReference>
<dbReference type="Pfam" id="PF13185">
    <property type="entry name" value="GAF_2"/>
    <property type="match status" value="1"/>
</dbReference>
<dbReference type="InterPro" id="IPR013656">
    <property type="entry name" value="PAS_4"/>
</dbReference>
<feature type="domain" description="PAC" evidence="4">
    <location>
        <begin position="202"/>
        <end position="253"/>
    </location>
</feature>
<dbReference type="KEGG" id="haly:HYG82_07865"/>
<dbReference type="InterPro" id="IPR001610">
    <property type="entry name" value="PAC"/>
</dbReference>
<dbReference type="InterPro" id="IPR031803">
    <property type="entry name" value="BAT_GAF/HTH-assoc"/>
</dbReference>
<dbReference type="InterPro" id="IPR000014">
    <property type="entry name" value="PAS"/>
</dbReference>
<evidence type="ECO:0000259" key="3">
    <source>
        <dbReference type="PROSITE" id="PS50112"/>
    </source>
</evidence>
<dbReference type="Gene3D" id="3.30.450.20">
    <property type="entry name" value="PAS domain"/>
    <property type="match status" value="3"/>
</dbReference>
<dbReference type="OrthoDB" id="342253at2157"/>
<evidence type="ECO:0000259" key="4">
    <source>
        <dbReference type="PROSITE" id="PS50113"/>
    </source>
</evidence>
<gene>
    <name evidence="5" type="ORF">HYG82_07865</name>
</gene>
<dbReference type="InterPro" id="IPR029016">
    <property type="entry name" value="GAF-like_dom_sf"/>
</dbReference>
<dbReference type="SUPFAM" id="SSF88659">
    <property type="entry name" value="Sigma3 and sigma4 domains of RNA polymerase sigma factors"/>
    <property type="match status" value="1"/>
</dbReference>
<name>A0A7D5GH31_9EURY</name>
<keyword evidence="2" id="KW-0804">Transcription</keyword>
<organism evidence="5 6">
    <name type="scientific">Natrinema halophilum</name>
    <dbReference type="NCBI Taxonomy" id="1699371"/>
    <lineage>
        <taxon>Archaea</taxon>
        <taxon>Methanobacteriati</taxon>
        <taxon>Methanobacteriota</taxon>
        <taxon>Stenosarchaea group</taxon>
        <taxon>Halobacteria</taxon>
        <taxon>Halobacteriales</taxon>
        <taxon>Natrialbaceae</taxon>
        <taxon>Natrinema</taxon>
    </lineage>
</organism>
<dbReference type="Gene3D" id="3.30.450.40">
    <property type="match status" value="1"/>
</dbReference>
<dbReference type="Pfam" id="PF13426">
    <property type="entry name" value="PAS_9"/>
    <property type="match status" value="1"/>
</dbReference>
<feature type="domain" description="PAC" evidence="4">
    <location>
        <begin position="82"/>
        <end position="132"/>
    </location>
</feature>
<dbReference type="PROSITE" id="PS50112">
    <property type="entry name" value="PAS"/>
    <property type="match status" value="3"/>
</dbReference>
<dbReference type="SMART" id="SM00091">
    <property type="entry name" value="PAS"/>
    <property type="match status" value="3"/>
</dbReference>
<dbReference type="SMART" id="SM00065">
    <property type="entry name" value="GAF"/>
    <property type="match status" value="1"/>
</dbReference>
<dbReference type="PANTHER" id="PTHR34236:SF1">
    <property type="entry name" value="DIMETHYL SULFOXIDE REDUCTASE TRANSCRIPTIONAL ACTIVATOR"/>
    <property type="match status" value="1"/>
</dbReference>
<feature type="domain" description="PAS" evidence="3">
    <location>
        <begin position="9"/>
        <end position="78"/>
    </location>
</feature>
<dbReference type="GeneID" id="56033198"/>
<feature type="domain" description="PAS" evidence="3">
    <location>
        <begin position="126"/>
        <end position="196"/>
    </location>
</feature>
<dbReference type="InterPro" id="IPR036388">
    <property type="entry name" value="WH-like_DNA-bd_sf"/>
</dbReference>
<dbReference type="RefSeq" id="WP_179260504.1">
    <property type="nucleotide sequence ID" value="NZ_CP058601.1"/>
</dbReference>
<dbReference type="InterPro" id="IPR013767">
    <property type="entry name" value="PAS_fold"/>
</dbReference>
<dbReference type="CDD" id="cd00130">
    <property type="entry name" value="PAS"/>
    <property type="match status" value="3"/>
</dbReference>
<proteinExistence type="predicted"/>
<evidence type="ECO:0000256" key="1">
    <source>
        <dbReference type="ARBA" id="ARBA00023015"/>
    </source>
</evidence>
<dbReference type="Pfam" id="PF08448">
    <property type="entry name" value="PAS_4"/>
    <property type="match status" value="1"/>
</dbReference>
<dbReference type="PANTHER" id="PTHR34236">
    <property type="entry name" value="DIMETHYL SULFOXIDE REDUCTASE TRANSCRIPTIONAL ACTIVATOR"/>
    <property type="match status" value="1"/>
</dbReference>
<dbReference type="Pfam" id="PF00989">
    <property type="entry name" value="PAS"/>
    <property type="match status" value="1"/>
</dbReference>
<dbReference type="Pfam" id="PF04967">
    <property type="entry name" value="HTH_10"/>
    <property type="match status" value="1"/>
</dbReference>
<accession>A0A7D5GH31</accession>
<dbReference type="PROSITE" id="PS50113">
    <property type="entry name" value="PAC"/>
    <property type="match status" value="2"/>
</dbReference>
<sequence length="920" mass="104718">MNENTRHATETGYKALIEELNGGIFEIRNDEFSYVNQRFADMFGYSQAELVGTSPLVVLAEQGQQALRENMDALARGTDESLPTEHRGVRKDGSEIIVKAYGTIITETPDRVFLGFVEDITEEKRREHRFESIFNNTFQFSGLLEPDGTVLEANETALYFGGLDREDVVGKPLEETYWVQSSETARETVREAIDRGRDGEQFRDEIRVQGEDQELVIDFSIRPIIDENGTVTRLVAEGHDITTRKERERERQTIIDRMTDAVVEVDEDWRFTLVDDRAEEIYEMDEANLLGKHFWDVFDEGLGTRWEEVYHEVMETREPATIEEYFAQLKRWFHVEVYPEPDGGLAFYFQDISDRKRHEERIAGLNDTLSRCMEVESKQEICDILTEATQERLHLPLAAIALIGEQGTLRPVAQSDAARTDLNVSDFLDQEDGTAWDVFTSGEPTVVDNPSPYLDDTETSAELIVHPLGRHGVLIAGSSSLDVEFVQTVAEDVRRTFDRIDREKSLQNRDELLEEQNESLNRLNRINNVVRSIDQVLVSASNRTEIEQAVCEKLTAGDTYTFAWIGEYDSATNEVDPRESGGHQQGFLESLSFAGARSESEGPAETAVHKREPVIESDLLTDPPHEAWREKALRRGYRSAISIPLTYRDSLYGVLTVYSDQPELFDGIERQVLIELGETVGHAINAVESKQALVSDTVVKLEFTIDFSGHPLKEFVDQEPGREYRLENIVPAGEGQYRVYYRIEGASPETYLKFVDRQVAVQNSQLISSDDSSHLFESIITDESFQFWLLDRGAVPRSFTMTQDGGRLRVELSGDNDIREFVDLLQREYPSTELVASRERERSDRSEDVFATAVEERLTARQREVLQTAYFSGYFETPRKRTGTEIADALDVSGPTVSNHLRASLRKLLGLLYDDEESPQ</sequence>
<dbReference type="SMART" id="SM00086">
    <property type="entry name" value="PAC"/>
    <property type="match status" value="2"/>
</dbReference>
<reference evidence="5 6" key="1">
    <citation type="submission" date="2020-07" db="EMBL/GenBank/DDBJ databases">
        <authorList>
            <person name="Cui H."/>
        </authorList>
    </citation>
    <scope>NUCLEOTIDE SEQUENCE [LARGE SCALE GENOMIC DNA]</scope>
    <source>
        <strain evidence="5 6">YPL8</strain>
    </source>
</reference>
<keyword evidence="6" id="KW-1185">Reference proteome</keyword>
<dbReference type="SUPFAM" id="SSF55781">
    <property type="entry name" value="GAF domain-like"/>
    <property type="match status" value="2"/>
</dbReference>
<dbReference type="AlphaFoldDB" id="A0A7D5GH31"/>
<dbReference type="GO" id="GO:0006355">
    <property type="term" value="P:regulation of DNA-templated transcription"/>
    <property type="evidence" value="ECO:0007669"/>
    <property type="project" value="InterPro"/>
</dbReference>
<dbReference type="EMBL" id="CP058601">
    <property type="protein sequence ID" value="QLG48767.1"/>
    <property type="molecule type" value="Genomic_DNA"/>
</dbReference>
<feature type="domain" description="PAS" evidence="3">
    <location>
        <begin position="247"/>
        <end position="317"/>
    </location>
</feature>
<dbReference type="Gene3D" id="1.10.10.10">
    <property type="entry name" value="Winged helix-like DNA-binding domain superfamily/Winged helix DNA-binding domain"/>
    <property type="match status" value="1"/>
</dbReference>
<dbReference type="InterPro" id="IPR035965">
    <property type="entry name" value="PAS-like_dom_sf"/>
</dbReference>
<keyword evidence="1" id="KW-0805">Transcription regulation</keyword>
<dbReference type="InterPro" id="IPR007050">
    <property type="entry name" value="HTH_bacterioopsin"/>
</dbReference>
<dbReference type="InterPro" id="IPR013324">
    <property type="entry name" value="RNA_pol_sigma_r3/r4-like"/>
</dbReference>
<dbReference type="SUPFAM" id="SSF55785">
    <property type="entry name" value="PYP-like sensor domain (PAS domain)"/>
    <property type="match status" value="3"/>
</dbReference>
<dbReference type="Pfam" id="PF15915">
    <property type="entry name" value="BAT"/>
    <property type="match status" value="1"/>
</dbReference>
<dbReference type="InterPro" id="IPR000700">
    <property type="entry name" value="PAS-assoc_C"/>
</dbReference>
<evidence type="ECO:0000313" key="5">
    <source>
        <dbReference type="EMBL" id="QLG48767.1"/>
    </source>
</evidence>
<dbReference type="InterPro" id="IPR003018">
    <property type="entry name" value="GAF"/>
</dbReference>
<protein>
    <submittedName>
        <fullName evidence="5">PAS domain S-box protein</fullName>
    </submittedName>
</protein>
<dbReference type="NCBIfam" id="TIGR00229">
    <property type="entry name" value="sensory_box"/>
    <property type="match status" value="3"/>
</dbReference>
<evidence type="ECO:0000313" key="6">
    <source>
        <dbReference type="Proteomes" id="UP000509241"/>
    </source>
</evidence>
<evidence type="ECO:0000256" key="2">
    <source>
        <dbReference type="ARBA" id="ARBA00023163"/>
    </source>
</evidence>